<dbReference type="PROSITE" id="PS51918">
    <property type="entry name" value="RADICAL_SAM"/>
    <property type="match status" value="1"/>
</dbReference>
<dbReference type="AlphaFoldDB" id="X1MQ57"/>
<accession>X1MQ57</accession>
<dbReference type="GO" id="GO:0051536">
    <property type="term" value="F:iron-sulfur cluster binding"/>
    <property type="evidence" value="ECO:0007669"/>
    <property type="project" value="UniProtKB-KW"/>
</dbReference>
<evidence type="ECO:0000256" key="5">
    <source>
        <dbReference type="ARBA" id="ARBA00023014"/>
    </source>
</evidence>
<evidence type="ECO:0000259" key="6">
    <source>
        <dbReference type="PROSITE" id="PS51918"/>
    </source>
</evidence>
<keyword evidence="4" id="KW-0408">Iron</keyword>
<reference evidence="7" key="1">
    <citation type="journal article" date="2014" name="Front. Microbiol.">
        <title>High frequency of phylogenetically diverse reductive dehalogenase-homologous genes in deep subseafloor sedimentary metagenomes.</title>
        <authorList>
            <person name="Kawai M."/>
            <person name="Futagami T."/>
            <person name="Toyoda A."/>
            <person name="Takaki Y."/>
            <person name="Nishi S."/>
            <person name="Hori S."/>
            <person name="Arai W."/>
            <person name="Tsubouchi T."/>
            <person name="Morono Y."/>
            <person name="Uchiyama I."/>
            <person name="Ito T."/>
            <person name="Fujiyama A."/>
            <person name="Inagaki F."/>
            <person name="Takami H."/>
        </authorList>
    </citation>
    <scope>NUCLEOTIDE SEQUENCE</scope>
    <source>
        <strain evidence="7">Expedition CK06-06</strain>
    </source>
</reference>
<dbReference type="SUPFAM" id="SSF102114">
    <property type="entry name" value="Radical SAM enzymes"/>
    <property type="match status" value="1"/>
</dbReference>
<feature type="non-terminal residue" evidence="7">
    <location>
        <position position="123"/>
    </location>
</feature>
<protein>
    <recommendedName>
        <fullName evidence="6">Radical SAM core domain-containing protein</fullName>
    </recommendedName>
</protein>
<feature type="domain" description="Radical SAM core" evidence="6">
    <location>
        <begin position="1"/>
        <end position="123"/>
    </location>
</feature>
<evidence type="ECO:0000256" key="2">
    <source>
        <dbReference type="ARBA" id="ARBA00022691"/>
    </source>
</evidence>
<sequence>MKKAGCLEISYGLESGDQKILDEMDKRITVEQILEIAAITKEEGILVTVPSMFGLPGETEESLQKTVEAIIATTSWHDRRTIRPMQPYPGCPYWHQCIKQGLLKDEEDFFSRYISSEKWTVNM</sequence>
<dbReference type="Gene3D" id="3.30.750.200">
    <property type="match status" value="1"/>
</dbReference>
<dbReference type="InterPro" id="IPR051198">
    <property type="entry name" value="BchE-like"/>
</dbReference>
<dbReference type="GO" id="GO:0046872">
    <property type="term" value="F:metal ion binding"/>
    <property type="evidence" value="ECO:0007669"/>
    <property type="project" value="UniProtKB-KW"/>
</dbReference>
<dbReference type="EMBL" id="BARV01029743">
    <property type="protein sequence ID" value="GAI33802.1"/>
    <property type="molecule type" value="Genomic_DNA"/>
</dbReference>
<keyword evidence="2" id="KW-0949">S-adenosyl-L-methionine</keyword>
<organism evidence="7">
    <name type="scientific">marine sediment metagenome</name>
    <dbReference type="NCBI Taxonomy" id="412755"/>
    <lineage>
        <taxon>unclassified sequences</taxon>
        <taxon>metagenomes</taxon>
        <taxon>ecological metagenomes</taxon>
    </lineage>
</organism>
<evidence type="ECO:0000313" key="7">
    <source>
        <dbReference type="EMBL" id="GAI33802.1"/>
    </source>
</evidence>
<evidence type="ECO:0000256" key="1">
    <source>
        <dbReference type="ARBA" id="ARBA00001966"/>
    </source>
</evidence>
<evidence type="ECO:0000256" key="3">
    <source>
        <dbReference type="ARBA" id="ARBA00022723"/>
    </source>
</evidence>
<dbReference type="InterPro" id="IPR058240">
    <property type="entry name" value="rSAM_sf"/>
</dbReference>
<gene>
    <name evidence="7" type="ORF">S06H3_47359</name>
</gene>
<evidence type="ECO:0000256" key="4">
    <source>
        <dbReference type="ARBA" id="ARBA00023004"/>
    </source>
</evidence>
<keyword evidence="3" id="KW-0479">Metal-binding</keyword>
<keyword evidence="5" id="KW-0411">Iron-sulfur</keyword>
<dbReference type="InterPro" id="IPR007197">
    <property type="entry name" value="rSAM"/>
</dbReference>
<name>X1MQ57_9ZZZZ</name>
<dbReference type="Pfam" id="PF04055">
    <property type="entry name" value="Radical_SAM"/>
    <property type="match status" value="1"/>
</dbReference>
<comment type="caution">
    <text evidence="7">The sequence shown here is derived from an EMBL/GenBank/DDBJ whole genome shotgun (WGS) entry which is preliminary data.</text>
</comment>
<comment type="cofactor">
    <cofactor evidence="1">
        <name>[4Fe-4S] cluster</name>
        <dbReference type="ChEBI" id="CHEBI:49883"/>
    </cofactor>
</comment>
<proteinExistence type="predicted"/>
<dbReference type="PANTHER" id="PTHR43409">
    <property type="entry name" value="ANAEROBIC MAGNESIUM-PROTOPORPHYRIN IX MONOMETHYL ESTER CYCLASE-RELATED"/>
    <property type="match status" value="1"/>
</dbReference>
<dbReference type="GO" id="GO:0003824">
    <property type="term" value="F:catalytic activity"/>
    <property type="evidence" value="ECO:0007669"/>
    <property type="project" value="InterPro"/>
</dbReference>